<dbReference type="EMBL" id="SMCO01000006">
    <property type="protein sequence ID" value="TCV86748.1"/>
    <property type="molecule type" value="Genomic_DNA"/>
</dbReference>
<gene>
    <name evidence="1" type="ORF">EDC63_106109</name>
</gene>
<dbReference type="AlphaFoldDB" id="A0A4R3Y774"/>
<accession>A0A4R3Y774</accession>
<reference evidence="1 2" key="1">
    <citation type="submission" date="2019-03" db="EMBL/GenBank/DDBJ databases">
        <title>Genomic Encyclopedia of Type Strains, Phase IV (KMG-IV): sequencing the most valuable type-strain genomes for metagenomic binning, comparative biology and taxonomic classification.</title>
        <authorList>
            <person name="Goeker M."/>
        </authorList>
    </citation>
    <scope>NUCLEOTIDE SEQUENCE [LARGE SCALE GENOMIC DNA]</scope>
    <source>
        <strain evidence="1 2">DSM 100309</strain>
    </source>
</reference>
<evidence type="ECO:0000313" key="2">
    <source>
        <dbReference type="Proteomes" id="UP000295367"/>
    </source>
</evidence>
<evidence type="ECO:0008006" key="3">
    <source>
        <dbReference type="Google" id="ProtNLM"/>
    </source>
</evidence>
<sequence>MSNFQFPMTSRYYNIETSTLEIENDVKIVYLQRRFVPAPERFALLLEHTVLQGERLDNITAQYLDDPEQFWRICDANRALHPDELTERTGSSLRITLPEGIPGTPNA</sequence>
<protein>
    <recommendedName>
        <fullName evidence="3">LysM domain-containing protein</fullName>
    </recommendedName>
</protein>
<name>A0A4R3Y774_9PROT</name>
<dbReference type="Proteomes" id="UP000295367">
    <property type="component" value="Unassembled WGS sequence"/>
</dbReference>
<dbReference type="OrthoDB" id="9809850at2"/>
<comment type="caution">
    <text evidence="1">The sequence shown here is derived from an EMBL/GenBank/DDBJ whole genome shotgun (WGS) entry which is preliminary data.</text>
</comment>
<dbReference type="RefSeq" id="WP_124948164.1">
    <property type="nucleotide sequence ID" value="NZ_BHVT01000076.1"/>
</dbReference>
<proteinExistence type="predicted"/>
<keyword evidence="2" id="KW-1185">Reference proteome</keyword>
<evidence type="ECO:0000313" key="1">
    <source>
        <dbReference type="EMBL" id="TCV86748.1"/>
    </source>
</evidence>
<organism evidence="1 2">
    <name type="scientific">Sulfurirhabdus autotrophica</name>
    <dbReference type="NCBI Taxonomy" id="1706046"/>
    <lineage>
        <taxon>Bacteria</taxon>
        <taxon>Pseudomonadati</taxon>
        <taxon>Pseudomonadota</taxon>
        <taxon>Betaproteobacteria</taxon>
        <taxon>Nitrosomonadales</taxon>
        <taxon>Sulfuricellaceae</taxon>
        <taxon>Sulfurirhabdus</taxon>
    </lineage>
</organism>